<feature type="domain" description="EGF-like" evidence="2">
    <location>
        <begin position="341"/>
        <end position="383"/>
    </location>
</feature>
<evidence type="ECO:0000313" key="4">
    <source>
        <dbReference type="Proteomes" id="UP001519460"/>
    </source>
</evidence>
<dbReference type="PANTHER" id="PTHR39069">
    <property type="entry name" value="ECDYSONE-INDUCIBLE GENE E1, ISOFORM A"/>
    <property type="match status" value="1"/>
</dbReference>
<dbReference type="PANTHER" id="PTHR39069:SF8">
    <property type="entry name" value="FI17111P1"/>
    <property type="match status" value="1"/>
</dbReference>
<reference evidence="3 4" key="1">
    <citation type="journal article" date="2023" name="Sci. Data">
        <title>Genome assembly of the Korean intertidal mud-creeper Batillaria attramentaria.</title>
        <authorList>
            <person name="Patra A.K."/>
            <person name="Ho P.T."/>
            <person name="Jun S."/>
            <person name="Lee S.J."/>
            <person name="Kim Y."/>
            <person name="Won Y.J."/>
        </authorList>
    </citation>
    <scope>NUCLEOTIDE SEQUENCE [LARGE SCALE GENOMIC DNA]</scope>
    <source>
        <strain evidence="3">Wonlab-2016</strain>
    </source>
</reference>
<evidence type="ECO:0000313" key="3">
    <source>
        <dbReference type="EMBL" id="KAK7460739.1"/>
    </source>
</evidence>
<keyword evidence="1" id="KW-0732">Signal</keyword>
<feature type="domain" description="EGF-like" evidence="2">
    <location>
        <begin position="165"/>
        <end position="199"/>
    </location>
</feature>
<comment type="caution">
    <text evidence="3">The sequence shown here is derived from an EMBL/GenBank/DDBJ whole genome shotgun (WGS) entry which is preliminary data.</text>
</comment>
<sequence length="421" mass="44910">MKHTSFLLWAVSLFAQSAAENESFPLDCNSGEPCGGGNGNGTCVKSARPNEKDKCVCPESYAAQGNRCSPRIFASSDARLCPAYGGTSVGGDEKGGECICEKGHFHDRHCVPTSFRDFTCEVPGDSCSEGKGVCSFTRHTCLCNSPYFAFGNRQCVKSSFKLAEMCSHHSACGAGHGSCSLDITCVCEIDYAAVDDKCVRVDFNPPGGCRQAGDCGFGHGKCTGMFGKCLCDEGYFQHGDMCAKDSYHPRTGCEEGKPCGNGAGICQTGGVCRCKGEYFAKDDACVRVGFADSNDCLANHTACGNGFGTCQEFSRLCVCRNESWAEPGGTTCVSKGFQNPNCITGYACSQGRGECASNTWCQCKEGYHVVPSAERRYSATDCIVHFTSSALRIGRTSSSSSSRTRTDLRLGFLTLMVAIFF</sequence>
<dbReference type="EMBL" id="JACVVK020000647">
    <property type="protein sequence ID" value="KAK7460739.1"/>
    <property type="molecule type" value="Genomic_DNA"/>
</dbReference>
<dbReference type="AlphaFoldDB" id="A0ABD0J4K1"/>
<feature type="signal peptide" evidence="1">
    <location>
        <begin position="1"/>
        <end position="19"/>
    </location>
</feature>
<dbReference type="SMART" id="SM00181">
    <property type="entry name" value="EGF"/>
    <property type="match status" value="7"/>
</dbReference>
<accession>A0ABD0J4K1</accession>
<evidence type="ECO:0000256" key="1">
    <source>
        <dbReference type="SAM" id="SignalP"/>
    </source>
</evidence>
<evidence type="ECO:0000259" key="2">
    <source>
        <dbReference type="SMART" id="SM00181"/>
    </source>
</evidence>
<dbReference type="Proteomes" id="UP001519460">
    <property type="component" value="Unassembled WGS sequence"/>
</dbReference>
<gene>
    <name evidence="3" type="ORF">BaRGS_00038854</name>
</gene>
<proteinExistence type="predicted"/>
<protein>
    <recommendedName>
        <fullName evidence="2">EGF-like domain-containing protein</fullName>
    </recommendedName>
</protein>
<name>A0ABD0J4K1_9CAEN</name>
<feature type="domain" description="EGF-like" evidence="2">
    <location>
        <begin position="208"/>
        <end position="243"/>
    </location>
</feature>
<feature type="domain" description="EGF-like" evidence="2">
    <location>
        <begin position="295"/>
        <end position="333"/>
    </location>
</feature>
<keyword evidence="4" id="KW-1185">Reference proteome</keyword>
<feature type="domain" description="EGF-like" evidence="2">
    <location>
        <begin position="27"/>
        <end position="69"/>
    </location>
</feature>
<feature type="domain" description="EGF-like" evidence="2">
    <location>
        <begin position="119"/>
        <end position="156"/>
    </location>
</feature>
<feature type="chain" id="PRO_5044896572" description="EGF-like domain-containing protein" evidence="1">
    <location>
        <begin position="20"/>
        <end position="421"/>
    </location>
</feature>
<feature type="domain" description="EGF-like" evidence="2">
    <location>
        <begin position="252"/>
        <end position="286"/>
    </location>
</feature>
<organism evidence="3 4">
    <name type="scientific">Batillaria attramentaria</name>
    <dbReference type="NCBI Taxonomy" id="370345"/>
    <lineage>
        <taxon>Eukaryota</taxon>
        <taxon>Metazoa</taxon>
        <taxon>Spiralia</taxon>
        <taxon>Lophotrochozoa</taxon>
        <taxon>Mollusca</taxon>
        <taxon>Gastropoda</taxon>
        <taxon>Caenogastropoda</taxon>
        <taxon>Sorbeoconcha</taxon>
        <taxon>Cerithioidea</taxon>
        <taxon>Batillariidae</taxon>
        <taxon>Batillaria</taxon>
    </lineage>
</organism>
<dbReference type="InterPro" id="IPR000742">
    <property type="entry name" value="EGF"/>
</dbReference>